<keyword evidence="2" id="KW-0812">Transmembrane</keyword>
<evidence type="ECO:0000256" key="3">
    <source>
        <dbReference type="SAM" id="SignalP"/>
    </source>
</evidence>
<sequence length="199" mass="22135">MQLCVLCCVLLIQCGISTTEYSQCCNSTTEYSQCGISTTEYSQCCNSTTEYSQCGISTTEYSQSLLLILLLLQYSFLLLLLSFFNGSCQRVHERTIARLRGSEREETLSKARRIAIFTYSNNNNLFSPTIIAPLCRPEGRRSVSHVPAPETRRETPDCDVQDEAAGERPPTSGCLRPEALLLLLVHFTRVPPDGLSPPP</sequence>
<feature type="chain" id="PRO_5021285699" evidence="3">
    <location>
        <begin position="20"/>
        <end position="199"/>
    </location>
</feature>
<evidence type="ECO:0000256" key="2">
    <source>
        <dbReference type="SAM" id="Phobius"/>
    </source>
</evidence>
<keyword evidence="2" id="KW-0472">Membrane</keyword>
<evidence type="ECO:0000313" key="5">
    <source>
        <dbReference type="Proteomes" id="UP000314294"/>
    </source>
</evidence>
<feature type="signal peptide" evidence="3">
    <location>
        <begin position="1"/>
        <end position="19"/>
    </location>
</feature>
<proteinExistence type="predicted"/>
<feature type="transmembrane region" description="Helical" evidence="2">
    <location>
        <begin position="65"/>
        <end position="84"/>
    </location>
</feature>
<evidence type="ECO:0000256" key="1">
    <source>
        <dbReference type="SAM" id="MobiDB-lite"/>
    </source>
</evidence>
<dbReference type="AlphaFoldDB" id="A0A4Z2FYF5"/>
<keyword evidence="2" id="KW-1133">Transmembrane helix</keyword>
<organism evidence="4 5">
    <name type="scientific">Liparis tanakae</name>
    <name type="common">Tanaka's snailfish</name>
    <dbReference type="NCBI Taxonomy" id="230148"/>
    <lineage>
        <taxon>Eukaryota</taxon>
        <taxon>Metazoa</taxon>
        <taxon>Chordata</taxon>
        <taxon>Craniata</taxon>
        <taxon>Vertebrata</taxon>
        <taxon>Euteleostomi</taxon>
        <taxon>Actinopterygii</taxon>
        <taxon>Neopterygii</taxon>
        <taxon>Teleostei</taxon>
        <taxon>Neoteleostei</taxon>
        <taxon>Acanthomorphata</taxon>
        <taxon>Eupercaria</taxon>
        <taxon>Perciformes</taxon>
        <taxon>Cottioidei</taxon>
        <taxon>Cottales</taxon>
        <taxon>Liparidae</taxon>
        <taxon>Liparis</taxon>
    </lineage>
</organism>
<dbReference type="Proteomes" id="UP000314294">
    <property type="component" value="Unassembled WGS sequence"/>
</dbReference>
<reference evidence="4 5" key="1">
    <citation type="submission" date="2019-03" db="EMBL/GenBank/DDBJ databases">
        <title>First draft genome of Liparis tanakae, snailfish: a comprehensive survey of snailfish specific genes.</title>
        <authorList>
            <person name="Kim W."/>
            <person name="Song I."/>
            <person name="Jeong J.-H."/>
            <person name="Kim D."/>
            <person name="Kim S."/>
            <person name="Ryu S."/>
            <person name="Song J.Y."/>
            <person name="Lee S.K."/>
        </authorList>
    </citation>
    <scope>NUCLEOTIDE SEQUENCE [LARGE SCALE GENOMIC DNA]</scope>
    <source>
        <tissue evidence="4">Muscle</tissue>
    </source>
</reference>
<dbReference type="EMBL" id="SRLO01000816">
    <property type="protein sequence ID" value="TNN45935.1"/>
    <property type="molecule type" value="Genomic_DNA"/>
</dbReference>
<keyword evidence="3" id="KW-0732">Signal</keyword>
<comment type="caution">
    <text evidence="4">The sequence shown here is derived from an EMBL/GenBank/DDBJ whole genome shotgun (WGS) entry which is preliminary data.</text>
</comment>
<feature type="region of interest" description="Disordered" evidence="1">
    <location>
        <begin position="142"/>
        <end position="171"/>
    </location>
</feature>
<gene>
    <name evidence="4" type="ORF">EYF80_043884</name>
</gene>
<protein>
    <submittedName>
        <fullName evidence="4">Uncharacterized protein</fullName>
    </submittedName>
</protein>
<accession>A0A4Z2FYF5</accession>
<keyword evidence="5" id="KW-1185">Reference proteome</keyword>
<evidence type="ECO:0000313" key="4">
    <source>
        <dbReference type="EMBL" id="TNN45935.1"/>
    </source>
</evidence>
<name>A0A4Z2FYF5_9TELE</name>